<sequence>MAAGSALRLAHTAVLAAVCVVVSGLGHALASGASPPLRAYALALPPVLAAGWRLTRRERSARAVVAASAAGQLALHVLFGLVSHGPAAPGHPPGHPAPGGTSLAGLTVSAEAVTASLTASLTSGMAGAHVLAGAVCGWWLWRGERALVQLGRALALFADGPLHSVRTAILRTALIEAVLRGTLVPPPAPAVPAGPPEPARMPAFLLPLRTLSRRGPPLLPS</sequence>
<dbReference type="EMBL" id="BSBI01000006">
    <property type="protein sequence ID" value="GLF95845.1"/>
    <property type="molecule type" value="Genomic_DNA"/>
</dbReference>
<evidence type="ECO:0000256" key="1">
    <source>
        <dbReference type="SAM" id="Phobius"/>
    </source>
</evidence>
<evidence type="ECO:0000313" key="3">
    <source>
        <dbReference type="Proteomes" id="UP001291653"/>
    </source>
</evidence>
<accession>A0ABQ5NZQ8</accession>
<feature type="transmembrane region" description="Helical" evidence="1">
    <location>
        <begin position="62"/>
        <end position="82"/>
    </location>
</feature>
<name>A0ABQ5NZQ8_9ACTN</name>
<gene>
    <name evidence="2" type="ORF">SYYSPA8_16130</name>
</gene>
<dbReference type="Proteomes" id="UP001291653">
    <property type="component" value="Unassembled WGS sequence"/>
</dbReference>
<protein>
    <submittedName>
        <fullName evidence="2">PE-PGRS family protein</fullName>
    </submittedName>
</protein>
<feature type="transmembrane region" description="Helical" evidence="1">
    <location>
        <begin position="38"/>
        <end position="55"/>
    </location>
</feature>
<dbReference type="RefSeq" id="WP_323447896.1">
    <property type="nucleotide sequence ID" value="NZ_BSBI01000006.1"/>
</dbReference>
<proteinExistence type="predicted"/>
<keyword evidence="3" id="KW-1185">Reference proteome</keyword>
<evidence type="ECO:0000313" key="2">
    <source>
        <dbReference type="EMBL" id="GLF95845.1"/>
    </source>
</evidence>
<feature type="transmembrane region" description="Helical" evidence="1">
    <location>
        <begin position="121"/>
        <end position="141"/>
    </location>
</feature>
<comment type="caution">
    <text evidence="2">The sequence shown here is derived from an EMBL/GenBank/DDBJ whole genome shotgun (WGS) entry which is preliminary data.</text>
</comment>
<keyword evidence="1" id="KW-0812">Transmembrane</keyword>
<keyword evidence="1" id="KW-0472">Membrane</keyword>
<keyword evidence="1" id="KW-1133">Transmembrane helix</keyword>
<organism evidence="2 3">
    <name type="scientific">Streptomyces yaizuensis</name>
    <dbReference type="NCBI Taxonomy" id="2989713"/>
    <lineage>
        <taxon>Bacteria</taxon>
        <taxon>Bacillati</taxon>
        <taxon>Actinomycetota</taxon>
        <taxon>Actinomycetes</taxon>
        <taxon>Kitasatosporales</taxon>
        <taxon>Streptomycetaceae</taxon>
        <taxon>Streptomyces</taxon>
    </lineage>
</organism>
<reference evidence="2 3" key="1">
    <citation type="submission" date="2022-10" db="EMBL/GenBank/DDBJ databases">
        <title>Draft genome sequence of Streptomyces sp. YSPA8.</title>
        <authorList>
            <person name="Moriuchi R."/>
            <person name="Dohra H."/>
            <person name="Yamamura H."/>
            <person name="Kodani S."/>
        </authorList>
    </citation>
    <scope>NUCLEOTIDE SEQUENCE [LARGE SCALE GENOMIC DNA]</scope>
    <source>
        <strain evidence="2 3">YSPA8</strain>
    </source>
</reference>